<dbReference type="Proteomes" id="UP000297245">
    <property type="component" value="Unassembled WGS sequence"/>
</dbReference>
<dbReference type="EMBL" id="ML179660">
    <property type="protein sequence ID" value="THU83490.1"/>
    <property type="molecule type" value="Genomic_DNA"/>
</dbReference>
<sequence length="162" mass="18390">MIRDPGVMPSNIVQLDHAEEEDEEDDVGVSALSARTWDREIHTNRWVRARTRRTSFNATTHSEASSTNGTRAWAQFRIRGQNTRGCRVYFDSPIQGLGFFLFPLGVSSWSSSSFSPDNAQDELNGNWIVVNTTEVRLWSPPWDRKFVVDVIGGMSRTRVVKT</sequence>
<dbReference type="AlphaFoldDB" id="A0A4S8L4Z5"/>
<name>A0A4S8L4Z5_DENBC</name>
<protein>
    <submittedName>
        <fullName evidence="1">Uncharacterized protein</fullName>
    </submittedName>
</protein>
<evidence type="ECO:0000313" key="1">
    <source>
        <dbReference type="EMBL" id="THU83490.1"/>
    </source>
</evidence>
<proteinExistence type="predicted"/>
<accession>A0A4S8L4Z5</accession>
<gene>
    <name evidence="1" type="ORF">K435DRAFT_871251</name>
</gene>
<reference evidence="1 2" key="1">
    <citation type="journal article" date="2019" name="Nat. Ecol. Evol.">
        <title>Megaphylogeny resolves global patterns of mushroom evolution.</title>
        <authorList>
            <person name="Varga T."/>
            <person name="Krizsan K."/>
            <person name="Foldi C."/>
            <person name="Dima B."/>
            <person name="Sanchez-Garcia M."/>
            <person name="Sanchez-Ramirez S."/>
            <person name="Szollosi G.J."/>
            <person name="Szarkandi J.G."/>
            <person name="Papp V."/>
            <person name="Albert L."/>
            <person name="Andreopoulos W."/>
            <person name="Angelini C."/>
            <person name="Antonin V."/>
            <person name="Barry K.W."/>
            <person name="Bougher N.L."/>
            <person name="Buchanan P."/>
            <person name="Buyck B."/>
            <person name="Bense V."/>
            <person name="Catcheside P."/>
            <person name="Chovatia M."/>
            <person name="Cooper J."/>
            <person name="Damon W."/>
            <person name="Desjardin D."/>
            <person name="Finy P."/>
            <person name="Geml J."/>
            <person name="Haridas S."/>
            <person name="Hughes K."/>
            <person name="Justo A."/>
            <person name="Karasinski D."/>
            <person name="Kautmanova I."/>
            <person name="Kiss B."/>
            <person name="Kocsube S."/>
            <person name="Kotiranta H."/>
            <person name="LaButti K.M."/>
            <person name="Lechner B.E."/>
            <person name="Liimatainen K."/>
            <person name="Lipzen A."/>
            <person name="Lukacs Z."/>
            <person name="Mihaltcheva S."/>
            <person name="Morgado L.N."/>
            <person name="Niskanen T."/>
            <person name="Noordeloos M.E."/>
            <person name="Ohm R.A."/>
            <person name="Ortiz-Santana B."/>
            <person name="Ovrebo C."/>
            <person name="Racz N."/>
            <person name="Riley R."/>
            <person name="Savchenko A."/>
            <person name="Shiryaev A."/>
            <person name="Soop K."/>
            <person name="Spirin V."/>
            <person name="Szebenyi C."/>
            <person name="Tomsovsky M."/>
            <person name="Tulloss R.E."/>
            <person name="Uehling J."/>
            <person name="Grigoriev I.V."/>
            <person name="Vagvolgyi C."/>
            <person name="Papp T."/>
            <person name="Martin F.M."/>
            <person name="Miettinen O."/>
            <person name="Hibbett D.S."/>
            <person name="Nagy L.G."/>
        </authorList>
    </citation>
    <scope>NUCLEOTIDE SEQUENCE [LARGE SCALE GENOMIC DNA]</scope>
    <source>
        <strain evidence="1 2">CBS 962.96</strain>
    </source>
</reference>
<evidence type="ECO:0000313" key="2">
    <source>
        <dbReference type="Proteomes" id="UP000297245"/>
    </source>
</evidence>
<organism evidence="1 2">
    <name type="scientific">Dendrothele bispora (strain CBS 962.96)</name>
    <dbReference type="NCBI Taxonomy" id="1314807"/>
    <lineage>
        <taxon>Eukaryota</taxon>
        <taxon>Fungi</taxon>
        <taxon>Dikarya</taxon>
        <taxon>Basidiomycota</taxon>
        <taxon>Agaricomycotina</taxon>
        <taxon>Agaricomycetes</taxon>
        <taxon>Agaricomycetidae</taxon>
        <taxon>Agaricales</taxon>
        <taxon>Agaricales incertae sedis</taxon>
        <taxon>Dendrothele</taxon>
    </lineage>
</organism>
<keyword evidence="2" id="KW-1185">Reference proteome</keyword>